<keyword evidence="2" id="KW-1003">Cell membrane</keyword>
<feature type="transmembrane region" description="Helical" evidence="9">
    <location>
        <begin position="362"/>
        <end position="383"/>
    </location>
</feature>
<evidence type="ECO:0000256" key="2">
    <source>
        <dbReference type="ARBA" id="ARBA00022475"/>
    </source>
</evidence>
<name>A0A4Q7Z0G4_9BACT</name>
<evidence type="ECO:0000256" key="8">
    <source>
        <dbReference type="ARBA" id="ARBA00023136"/>
    </source>
</evidence>
<feature type="transmembrane region" description="Helical" evidence="9">
    <location>
        <begin position="6"/>
        <end position="24"/>
    </location>
</feature>
<reference evidence="10 11" key="1">
    <citation type="submission" date="2019-02" db="EMBL/GenBank/DDBJ databases">
        <title>Genomic Encyclopedia of Archaeal and Bacterial Type Strains, Phase II (KMG-II): from individual species to whole genera.</title>
        <authorList>
            <person name="Goeker M."/>
        </authorList>
    </citation>
    <scope>NUCLEOTIDE SEQUENCE [LARGE SCALE GENOMIC DNA]</scope>
    <source>
        <strain evidence="10 11">DSM 18101</strain>
    </source>
</reference>
<dbReference type="AlphaFoldDB" id="A0A4Q7Z0G4"/>
<feature type="transmembrane region" description="Helical" evidence="9">
    <location>
        <begin position="136"/>
        <end position="159"/>
    </location>
</feature>
<organism evidence="10 11">
    <name type="scientific">Edaphobacter modestus</name>
    <dbReference type="NCBI Taxonomy" id="388466"/>
    <lineage>
        <taxon>Bacteria</taxon>
        <taxon>Pseudomonadati</taxon>
        <taxon>Acidobacteriota</taxon>
        <taxon>Terriglobia</taxon>
        <taxon>Terriglobales</taxon>
        <taxon>Acidobacteriaceae</taxon>
        <taxon>Edaphobacter</taxon>
    </lineage>
</organism>
<dbReference type="GO" id="GO:0015293">
    <property type="term" value="F:symporter activity"/>
    <property type="evidence" value="ECO:0007669"/>
    <property type="project" value="UniProtKB-KW"/>
</dbReference>
<evidence type="ECO:0000256" key="9">
    <source>
        <dbReference type="SAM" id="Phobius"/>
    </source>
</evidence>
<dbReference type="GO" id="GO:0016020">
    <property type="term" value="C:membrane"/>
    <property type="evidence" value="ECO:0007669"/>
    <property type="project" value="InterPro"/>
</dbReference>
<feature type="transmembrane region" description="Helical" evidence="9">
    <location>
        <begin position="104"/>
        <end position="124"/>
    </location>
</feature>
<evidence type="ECO:0000313" key="10">
    <source>
        <dbReference type="EMBL" id="RZU42993.1"/>
    </source>
</evidence>
<evidence type="ECO:0000256" key="1">
    <source>
        <dbReference type="ARBA" id="ARBA00022448"/>
    </source>
</evidence>
<evidence type="ECO:0000256" key="4">
    <source>
        <dbReference type="ARBA" id="ARBA00022597"/>
    </source>
</evidence>
<feature type="transmembrane region" description="Helical" evidence="9">
    <location>
        <begin position="229"/>
        <end position="250"/>
    </location>
</feature>
<evidence type="ECO:0000256" key="7">
    <source>
        <dbReference type="ARBA" id="ARBA00022989"/>
    </source>
</evidence>
<dbReference type="Pfam" id="PF06379">
    <property type="entry name" value="RhaT"/>
    <property type="match status" value="2"/>
</dbReference>
<keyword evidence="11" id="KW-1185">Reference proteome</keyword>
<evidence type="ECO:0000256" key="5">
    <source>
        <dbReference type="ARBA" id="ARBA00022692"/>
    </source>
</evidence>
<feature type="transmembrane region" description="Helical" evidence="9">
    <location>
        <begin position="78"/>
        <end position="97"/>
    </location>
</feature>
<keyword evidence="5 9" id="KW-0812">Transmembrane</keyword>
<keyword evidence="8 9" id="KW-0472">Membrane</keyword>
<comment type="caution">
    <text evidence="10">The sequence shown here is derived from an EMBL/GenBank/DDBJ whole genome shotgun (WGS) entry which is preliminary data.</text>
</comment>
<dbReference type="OrthoDB" id="9790043at2"/>
<accession>A0A4Q7Z0G4</accession>
<feature type="transmembrane region" description="Helical" evidence="9">
    <location>
        <begin position="36"/>
        <end position="58"/>
    </location>
</feature>
<evidence type="ECO:0000256" key="3">
    <source>
        <dbReference type="ARBA" id="ARBA00022519"/>
    </source>
</evidence>
<keyword evidence="1" id="KW-0813">Transport</keyword>
<feature type="transmembrane region" description="Helical" evidence="9">
    <location>
        <begin position="332"/>
        <end position="350"/>
    </location>
</feature>
<dbReference type="EMBL" id="SHKW01000001">
    <property type="protein sequence ID" value="RZU42993.1"/>
    <property type="molecule type" value="Genomic_DNA"/>
</dbReference>
<keyword evidence="6" id="KW-0769">Symport</keyword>
<dbReference type="InterPro" id="IPR004673">
    <property type="entry name" value="L-rhamnose-proton_sym_RhaT"/>
</dbReference>
<evidence type="ECO:0000256" key="6">
    <source>
        <dbReference type="ARBA" id="ARBA00022847"/>
    </source>
</evidence>
<feature type="transmembrane region" description="Helical" evidence="9">
    <location>
        <begin position="180"/>
        <end position="199"/>
    </location>
</feature>
<proteinExistence type="predicted"/>
<gene>
    <name evidence="10" type="ORF">BDD14_4594</name>
</gene>
<dbReference type="RefSeq" id="WP_130421215.1">
    <property type="nucleotide sequence ID" value="NZ_SHKW01000001.1"/>
</dbReference>
<keyword evidence="7 9" id="KW-1133">Transmembrane helix</keyword>
<sequence>MGPNPFVGVIFHWIGGFASATNFIPFRAIKRWSWEIYWLIQGFAAWIVAPLLLAWIFVPNLSTVLHTAYQQDPSSIHYAILWGVLWGMGGLTFGLAIRYLGIALGYAIALGLCTAFGTLIPPIYSGEMSSILHEHSGQIILVGVAVCLIAVAVNGAAGLSKEREVTPEEKAEAGETDYNFSKGLSVAVFAGIMSSFFAFGLKAGAPLAAIAKQQLLAHNRLDLWQNLPVLIVVLWGGFLTNFVWSVILIIKNSSAKQFLGEPGLNPMRATHASGDTMVDFDPLDPSTYDRLSPRTLTANYLFAGMAGVIWYFQFFFYSMGQTKMGKYDFSSWTLHMASIIIFATLWGLALKEWRGTSMRTKVLVTLGLLLLIVSTVIVGYGNYLKAAEVAGSTALLR</sequence>
<evidence type="ECO:0000313" key="11">
    <source>
        <dbReference type="Proteomes" id="UP000292958"/>
    </source>
</evidence>
<dbReference type="Proteomes" id="UP000292958">
    <property type="component" value="Unassembled WGS sequence"/>
</dbReference>
<feature type="transmembrane region" description="Helical" evidence="9">
    <location>
        <begin position="300"/>
        <end position="320"/>
    </location>
</feature>
<protein>
    <submittedName>
        <fullName evidence="10">L-rhamnose-H+ transport protein</fullName>
    </submittedName>
</protein>
<dbReference type="GO" id="GO:0015153">
    <property type="term" value="F:rhamnose transmembrane transporter activity"/>
    <property type="evidence" value="ECO:0007669"/>
    <property type="project" value="InterPro"/>
</dbReference>
<keyword evidence="3" id="KW-0997">Cell inner membrane</keyword>
<keyword evidence="4" id="KW-0762">Sugar transport</keyword>